<accession>A0ACC2UEV8</accession>
<gene>
    <name evidence="1" type="primary">MED14_2</name>
    <name evidence="1" type="ORF">DSO57_1016507</name>
</gene>
<comment type="caution">
    <text evidence="1">The sequence shown here is derived from an EMBL/GenBank/DDBJ whole genome shotgun (WGS) entry which is preliminary data.</text>
</comment>
<dbReference type="EMBL" id="QTSX02000777">
    <property type="protein sequence ID" value="KAJ9085171.1"/>
    <property type="molecule type" value="Genomic_DNA"/>
</dbReference>
<evidence type="ECO:0000313" key="2">
    <source>
        <dbReference type="Proteomes" id="UP001165960"/>
    </source>
</evidence>
<sequence length="1343" mass="151942">MIHGNNSKASTNKPCYSDGMMTPDVTSIGYRNSNSVALKPGHEVVERIQRQKDSFLSPNNTSPETPEQSTSNLKQIAIEKNNQNMVPLSMLLKRFMCKTLSERRALLDVLPTLRRTERKRRILGFVTNNKKRITRLIIMIKWARDANKIQEAHNLIGYLQKQNAKFTKACDSLFFVGGSLRKDRTEAYDVLSAVDVFSTGTYNQMPSVIKDRFIPPPKVKTEQITDTLDLLNDIIFKRYLKVEGIPSCLKKGIRIENGKFYLTLPKRFEVVLTLLGLDEELPWHLVSIKLFIAGDGPDYKTGQETLFTLPQYQRIMYFAQQKLLPFHLRDENSNENAQPTEGGVEADRSLGSKTPYLGYLNDYLQNFCSSLQLEILYGQAATLASHRWKDQLKLEKNDSHTCLKLSYWSKFIPLTFDQTGSMIDKEKSHYLLITKPKAGQLTLKAEWLGSTVNSLVSKLRKEDLELISAAEKELVFDPTRLNVEKALRKVIRLHSKIILLRLRRLFLSPMHKKGHSPPSSTTNGLSVELHESESPSLVMQYKQTRRLRLTVDFRSGRLNVYMDNEQGGELRLIELEKELNDRPAEAERILLEWRLKRIVDNIRFMAVINGLETTAKLPLSSADLNKFGTTIQKAIYMRLPNISDSYLVVTLVSNCLNFWLVILSDESQGRAIVHMTPLAKDLDQISGFDGLQGEGGEILGKLLRLCEGHHLANTVAKQLTGIDFKQTPPFSRGPITAPPCLRTHAALTATDALSPMDIQQFQGVDQLSQLFSISPESLNAPISATTPFVAGPVVMYAAPALGRWVAFSCLLHKYQLLGDPKNVPKHWVLESADNCLWLTFLYPEFDGCVEKFQHDWLAFVTAAKFYFTVFPVLGKLFMYVKSYDLQSLSICYHEHYWATVGFAEGRLAIALHASHPQGYWNPHLRILPFLESSFNANFSLEQLLVLIKYTLPLLTSLDEYERRLVRPFNIVPLSCTHFRLVFAFNSCLDLVLVSPTQVRIQDGASSDTRQLPLPWRPASRPAINPQSLLFRPAANQFIALYATYLPYMVRRFVDKREKPKEFIISGSSVVLHISLALAALQSYDWFFNLLNLFQRAPAIFKDSSRPSTSFKRIEDFDFSYTTPTCSWALRVKDGMSSVVLEPTTPPPPTQLLNGALPPLKSEDMALISSFISSKINTLGQSQSSLQAAHMLTLCPALILYDFAETLRLIERTTKGPGQENLKLEWYLTMPPQNQLSHPGLPRAGSVTFAYSAAESSFKALFSIRRGDVVLALPLQFHTERRSLSIWNSFNRDPAGNIPIVQRPALSSFIQKADRDLPSAGLRVSSLLEHICHLSLDDFRLIAL</sequence>
<evidence type="ECO:0000313" key="1">
    <source>
        <dbReference type="EMBL" id="KAJ9085171.1"/>
    </source>
</evidence>
<proteinExistence type="predicted"/>
<reference evidence="1" key="1">
    <citation type="submission" date="2022-04" db="EMBL/GenBank/DDBJ databases">
        <title>Genome of the entomopathogenic fungus Entomophthora muscae.</title>
        <authorList>
            <person name="Elya C."/>
            <person name="Lovett B.R."/>
            <person name="Lee E."/>
            <person name="Macias A.M."/>
            <person name="Hajek A.E."/>
            <person name="De Bivort B.L."/>
            <person name="Kasson M.T."/>
            <person name="De Fine Licht H.H."/>
            <person name="Stajich J.E."/>
        </authorList>
    </citation>
    <scope>NUCLEOTIDE SEQUENCE</scope>
    <source>
        <strain evidence="1">Berkeley</strain>
    </source>
</reference>
<name>A0ACC2UEV8_9FUNG</name>
<dbReference type="Proteomes" id="UP001165960">
    <property type="component" value="Unassembled WGS sequence"/>
</dbReference>
<organism evidence="1 2">
    <name type="scientific">Entomophthora muscae</name>
    <dbReference type="NCBI Taxonomy" id="34485"/>
    <lineage>
        <taxon>Eukaryota</taxon>
        <taxon>Fungi</taxon>
        <taxon>Fungi incertae sedis</taxon>
        <taxon>Zoopagomycota</taxon>
        <taxon>Entomophthoromycotina</taxon>
        <taxon>Entomophthoromycetes</taxon>
        <taxon>Entomophthorales</taxon>
        <taxon>Entomophthoraceae</taxon>
        <taxon>Entomophthora</taxon>
    </lineage>
</organism>
<keyword evidence="2" id="KW-1185">Reference proteome</keyword>
<protein>
    <submittedName>
        <fullName evidence="1">Mediator of RNA polymerase II transcription subunit 14</fullName>
    </submittedName>
</protein>